<dbReference type="EMBL" id="SOIJ01000230">
    <property type="protein sequence ID" value="TET92270.1"/>
    <property type="molecule type" value="Genomic_DNA"/>
</dbReference>
<gene>
    <name evidence="6" type="ORF">E3J33_04060</name>
</gene>
<dbReference type="InterPro" id="IPR002698">
    <property type="entry name" value="FTHF_cligase"/>
</dbReference>
<dbReference type="GO" id="GO:0030272">
    <property type="term" value="F:5-formyltetrahydrofolate cyclo-ligase activity"/>
    <property type="evidence" value="ECO:0007669"/>
    <property type="project" value="UniProtKB-EC"/>
</dbReference>
<feature type="binding site" evidence="4">
    <location>
        <position position="56"/>
    </location>
    <ligand>
        <name>substrate</name>
    </ligand>
</feature>
<dbReference type="SUPFAM" id="SSF100950">
    <property type="entry name" value="NagB/RpiA/CoA transferase-like"/>
    <property type="match status" value="1"/>
</dbReference>
<organism evidence="6 7">
    <name type="scientific">Aerophobetes bacterium</name>
    <dbReference type="NCBI Taxonomy" id="2030807"/>
    <lineage>
        <taxon>Bacteria</taxon>
        <taxon>Candidatus Aerophobota</taxon>
    </lineage>
</organism>
<name>A0A523YL54_UNCAE</name>
<comment type="cofactor">
    <cofactor evidence="5">
        <name>Mg(2+)</name>
        <dbReference type="ChEBI" id="CHEBI:18420"/>
    </cofactor>
</comment>
<feature type="binding site" evidence="4">
    <location>
        <begin position="136"/>
        <end position="144"/>
    </location>
    <ligand>
        <name>ATP</name>
        <dbReference type="ChEBI" id="CHEBI:30616"/>
    </ligand>
</feature>
<dbReference type="Proteomes" id="UP000316925">
    <property type="component" value="Unassembled WGS sequence"/>
</dbReference>
<feature type="binding site" evidence="4">
    <location>
        <begin position="5"/>
        <end position="9"/>
    </location>
    <ligand>
        <name>ATP</name>
        <dbReference type="ChEBI" id="CHEBI:30616"/>
    </ligand>
</feature>
<reference evidence="6 7" key="1">
    <citation type="submission" date="2019-03" db="EMBL/GenBank/DDBJ databases">
        <title>Metabolic potential of uncultured bacteria and archaea associated with petroleum seepage in deep-sea sediments.</title>
        <authorList>
            <person name="Dong X."/>
            <person name="Hubert C."/>
        </authorList>
    </citation>
    <scope>NUCLEOTIDE SEQUENCE [LARGE SCALE GENOMIC DNA]</scope>
    <source>
        <strain evidence="6">E29_bin28</strain>
    </source>
</reference>
<evidence type="ECO:0000256" key="3">
    <source>
        <dbReference type="ARBA" id="ARBA00022840"/>
    </source>
</evidence>
<dbReference type="GO" id="GO:0005524">
    <property type="term" value="F:ATP binding"/>
    <property type="evidence" value="ECO:0007669"/>
    <property type="project" value="UniProtKB-KW"/>
</dbReference>
<keyword evidence="2 4" id="KW-0547">Nucleotide-binding</keyword>
<evidence type="ECO:0000256" key="5">
    <source>
        <dbReference type="RuleBase" id="RU361279"/>
    </source>
</evidence>
<keyword evidence="5" id="KW-0479">Metal-binding</keyword>
<dbReference type="PANTHER" id="PTHR23407">
    <property type="entry name" value="ATPASE INHIBITOR/5-FORMYLTETRAHYDROFOLATE CYCLO-LIGASE"/>
    <property type="match status" value="1"/>
</dbReference>
<feature type="binding site" evidence="4">
    <location>
        <position position="51"/>
    </location>
    <ligand>
        <name>substrate</name>
    </ligand>
</feature>
<evidence type="ECO:0000313" key="6">
    <source>
        <dbReference type="EMBL" id="TET92270.1"/>
    </source>
</evidence>
<protein>
    <recommendedName>
        <fullName evidence="5">5-formyltetrahydrofolate cyclo-ligase</fullName>
        <ecNumber evidence="5">6.3.3.2</ecNumber>
    </recommendedName>
</protein>
<comment type="catalytic activity">
    <reaction evidence="5">
        <text>(6S)-5-formyl-5,6,7,8-tetrahydrofolate + ATP = (6R)-5,10-methenyltetrahydrofolate + ADP + phosphate</text>
        <dbReference type="Rhea" id="RHEA:10488"/>
        <dbReference type="ChEBI" id="CHEBI:30616"/>
        <dbReference type="ChEBI" id="CHEBI:43474"/>
        <dbReference type="ChEBI" id="CHEBI:57455"/>
        <dbReference type="ChEBI" id="CHEBI:57457"/>
        <dbReference type="ChEBI" id="CHEBI:456216"/>
        <dbReference type="EC" id="6.3.3.2"/>
    </reaction>
</comment>
<dbReference type="AlphaFoldDB" id="A0A523YL54"/>
<evidence type="ECO:0000256" key="1">
    <source>
        <dbReference type="ARBA" id="ARBA00010638"/>
    </source>
</evidence>
<evidence type="ECO:0000256" key="4">
    <source>
        <dbReference type="PIRSR" id="PIRSR006806-1"/>
    </source>
</evidence>
<evidence type="ECO:0000256" key="2">
    <source>
        <dbReference type="ARBA" id="ARBA00022741"/>
    </source>
</evidence>
<dbReference type="Gene3D" id="3.40.50.10420">
    <property type="entry name" value="NagB/RpiA/CoA transferase-like"/>
    <property type="match status" value="1"/>
</dbReference>
<accession>A0A523YL54</accession>
<comment type="similarity">
    <text evidence="1 5">Belongs to the 5-formyltetrahydrofolate cyclo-ligase family.</text>
</comment>
<proteinExistence type="inferred from homology"/>
<dbReference type="EC" id="6.3.3.2" evidence="5"/>
<keyword evidence="3 4" id="KW-0067">ATP-binding</keyword>
<dbReference type="PIRSF" id="PIRSF006806">
    <property type="entry name" value="FTHF_cligase"/>
    <property type="match status" value="1"/>
</dbReference>
<comment type="caution">
    <text evidence="6">The sequence shown here is derived from an EMBL/GenBank/DDBJ whole genome shotgun (WGS) entry which is preliminary data.</text>
</comment>
<dbReference type="NCBIfam" id="TIGR02727">
    <property type="entry name" value="MTHFS_bact"/>
    <property type="match status" value="1"/>
</dbReference>
<dbReference type="InterPro" id="IPR037171">
    <property type="entry name" value="NagB/RpiA_transferase-like"/>
</dbReference>
<dbReference type="InterPro" id="IPR024185">
    <property type="entry name" value="FTHF_cligase-like_sf"/>
</dbReference>
<dbReference type="Pfam" id="PF01812">
    <property type="entry name" value="5-FTHF_cyc-lig"/>
    <property type="match status" value="1"/>
</dbReference>
<keyword evidence="5" id="KW-0460">Magnesium</keyword>
<feature type="non-terminal residue" evidence="6">
    <location>
        <position position="1"/>
    </location>
</feature>
<evidence type="ECO:0000313" key="7">
    <source>
        <dbReference type="Proteomes" id="UP000316925"/>
    </source>
</evidence>
<sequence length="195" mass="22198">NGVGKSLLRKRILALRRSQSPQAIERKSDQIRRKLLGIFQFSEAETILFYLALADEVQTRKTIEHSLKLGKRVAVPLIDSRNTQILISELKNAEKELASGILGILQPKKNFYRPLKIEQLELVIVPGVAFDKRGNRLGFGKGFYDRFLKKAPRRTKSIALAFELQLVDNVPSQSHDAPVDYIITEKRIIECKKCT</sequence>
<dbReference type="GO" id="GO:0046872">
    <property type="term" value="F:metal ion binding"/>
    <property type="evidence" value="ECO:0007669"/>
    <property type="project" value="UniProtKB-KW"/>
</dbReference>
<dbReference type="GO" id="GO:0009396">
    <property type="term" value="P:folic acid-containing compound biosynthetic process"/>
    <property type="evidence" value="ECO:0007669"/>
    <property type="project" value="TreeGrafter"/>
</dbReference>
<dbReference type="PANTHER" id="PTHR23407:SF1">
    <property type="entry name" value="5-FORMYLTETRAHYDROFOLATE CYCLO-LIGASE"/>
    <property type="match status" value="1"/>
</dbReference>
<keyword evidence="6" id="KW-0436">Ligase</keyword>
<dbReference type="GO" id="GO:0035999">
    <property type="term" value="P:tetrahydrofolate interconversion"/>
    <property type="evidence" value="ECO:0007669"/>
    <property type="project" value="TreeGrafter"/>
</dbReference>